<accession>A0A4Q7KIB9</accession>
<dbReference type="RefSeq" id="WP_242613659.1">
    <property type="nucleotide sequence ID" value="NZ_SGWQ01000010.1"/>
</dbReference>
<sequence>MSAQLLTLPVPSHTTPDLHVPPERLHRDLATTLVAEDLAEQEWRLDSHERLTCSEHGQWLHRCVHAKPHVNKITGYRWCRPCRAELEVAVDEIDGTVTVHCPKCDRGAETKADFQLISACRQSLDAAHTARAAVAA</sequence>
<evidence type="ECO:0000313" key="2">
    <source>
        <dbReference type="Proteomes" id="UP000294257"/>
    </source>
</evidence>
<name>A0A4Q7KIB9_9PSEU</name>
<reference evidence="1 2" key="1">
    <citation type="submission" date="2019-02" db="EMBL/GenBank/DDBJ databases">
        <title>Genomic Encyclopedia of Type Strains, Phase IV (KMG-IV): sequencing the most valuable type-strain genomes for metagenomic binning, comparative biology and taxonomic classification.</title>
        <authorList>
            <person name="Goeker M."/>
        </authorList>
    </citation>
    <scope>NUCLEOTIDE SEQUENCE [LARGE SCALE GENOMIC DNA]</scope>
    <source>
        <strain evidence="1 2">DSM 101727</strain>
    </source>
</reference>
<organism evidence="1 2">
    <name type="scientific">Herbihabitans rhizosphaerae</name>
    <dbReference type="NCBI Taxonomy" id="1872711"/>
    <lineage>
        <taxon>Bacteria</taxon>
        <taxon>Bacillati</taxon>
        <taxon>Actinomycetota</taxon>
        <taxon>Actinomycetes</taxon>
        <taxon>Pseudonocardiales</taxon>
        <taxon>Pseudonocardiaceae</taxon>
        <taxon>Herbihabitans</taxon>
    </lineage>
</organism>
<dbReference type="Proteomes" id="UP000294257">
    <property type="component" value="Unassembled WGS sequence"/>
</dbReference>
<proteinExistence type="predicted"/>
<protein>
    <submittedName>
        <fullName evidence="1">Uncharacterized protein</fullName>
    </submittedName>
</protein>
<gene>
    <name evidence="1" type="ORF">EV193_11095</name>
</gene>
<evidence type="ECO:0000313" key="1">
    <source>
        <dbReference type="EMBL" id="RZS33945.1"/>
    </source>
</evidence>
<dbReference type="AlphaFoldDB" id="A0A4Q7KIB9"/>
<comment type="caution">
    <text evidence="1">The sequence shown here is derived from an EMBL/GenBank/DDBJ whole genome shotgun (WGS) entry which is preliminary data.</text>
</comment>
<dbReference type="EMBL" id="SGWQ01000010">
    <property type="protein sequence ID" value="RZS33945.1"/>
    <property type="molecule type" value="Genomic_DNA"/>
</dbReference>
<keyword evidence="2" id="KW-1185">Reference proteome</keyword>